<proteinExistence type="predicted"/>
<dbReference type="STRING" id="1763534.GCA_001831475_02602"/>
<reference evidence="2 3" key="1">
    <citation type="submission" date="2016-03" db="EMBL/GenBank/DDBJ databases">
        <authorList>
            <person name="Ploux O."/>
        </authorList>
    </citation>
    <scope>NUCLEOTIDE SEQUENCE [LARGE SCALE GENOMIC DNA]</scope>
    <source>
        <strain evidence="2 3">LPB0076</strain>
    </source>
</reference>
<dbReference type="AlphaFoldDB" id="A0A1B9E7I5"/>
<sequence length="118" mass="13896">MQIILPKKINFTVNYITATTGGNYYYFITRKPFEEHVDITFSKKLCLNNLSISIYTNDIFNTNIPRFDALETNIKYQNKYDSRRIGFSINYTFPSKNNLTKEENTVIDDKEEEKTIAK</sequence>
<evidence type="ECO:0000259" key="1">
    <source>
        <dbReference type="Pfam" id="PF14905"/>
    </source>
</evidence>
<dbReference type="RefSeq" id="WP_066332235.1">
    <property type="nucleotide sequence ID" value="NZ_CP017688.1"/>
</dbReference>
<dbReference type="Pfam" id="PF14905">
    <property type="entry name" value="OMP_b-brl_3"/>
    <property type="match status" value="1"/>
</dbReference>
<comment type="caution">
    <text evidence="2">The sequence shown here is derived from an EMBL/GenBank/DDBJ whole genome shotgun (WGS) entry which is preliminary data.</text>
</comment>
<keyword evidence="3" id="KW-1185">Reference proteome</keyword>
<accession>A0A1B9E7I5</accession>
<dbReference type="EMBL" id="LVEP01000013">
    <property type="protein sequence ID" value="OCB77910.1"/>
    <property type="molecule type" value="Genomic_DNA"/>
</dbReference>
<evidence type="ECO:0000313" key="3">
    <source>
        <dbReference type="Proteomes" id="UP000093510"/>
    </source>
</evidence>
<name>A0A1B9E7I5_9FLAO</name>
<dbReference type="OrthoDB" id="721920at2"/>
<gene>
    <name evidence="2" type="ORF">LPBF_02880</name>
</gene>
<feature type="domain" description="Outer membrane protein beta-barrel" evidence="1">
    <location>
        <begin position="2"/>
        <end position="91"/>
    </location>
</feature>
<protein>
    <recommendedName>
        <fullName evidence="1">Outer membrane protein beta-barrel domain-containing protein</fullName>
    </recommendedName>
</protein>
<organism evidence="2 3">
    <name type="scientific">Flavobacterium crassostreae</name>
    <dbReference type="NCBI Taxonomy" id="1763534"/>
    <lineage>
        <taxon>Bacteria</taxon>
        <taxon>Pseudomonadati</taxon>
        <taxon>Bacteroidota</taxon>
        <taxon>Flavobacteriia</taxon>
        <taxon>Flavobacteriales</taxon>
        <taxon>Flavobacteriaceae</taxon>
        <taxon>Flavobacterium</taxon>
    </lineage>
</organism>
<dbReference type="Proteomes" id="UP000093510">
    <property type="component" value="Unassembled WGS sequence"/>
</dbReference>
<evidence type="ECO:0000313" key="2">
    <source>
        <dbReference type="EMBL" id="OCB77910.1"/>
    </source>
</evidence>
<dbReference type="InterPro" id="IPR041700">
    <property type="entry name" value="OMP_b-brl_3"/>
</dbReference>